<keyword evidence="7" id="KW-1185">Reference proteome</keyword>
<proteinExistence type="inferred from homology"/>
<dbReference type="SUPFAM" id="SSF56281">
    <property type="entry name" value="Metallo-hydrolase/oxidoreductase"/>
    <property type="match status" value="1"/>
</dbReference>
<evidence type="ECO:0000256" key="3">
    <source>
        <dbReference type="ARBA" id="ARBA00022801"/>
    </source>
</evidence>
<dbReference type="OrthoDB" id="9773738at2"/>
<keyword evidence="4" id="KW-0862">Zinc</keyword>
<dbReference type="PANTHER" id="PTHR42978">
    <property type="entry name" value="QUORUM-QUENCHING LACTONASE YTNP-RELATED-RELATED"/>
    <property type="match status" value="1"/>
</dbReference>
<accession>A0A1C3X197</accession>
<feature type="domain" description="Metallo-beta-lactamase" evidence="5">
    <location>
        <begin position="61"/>
        <end position="264"/>
    </location>
</feature>
<evidence type="ECO:0000259" key="5">
    <source>
        <dbReference type="SMART" id="SM00849"/>
    </source>
</evidence>
<protein>
    <submittedName>
        <fullName evidence="6">Glyoxylase, beta-lactamase superfamily II</fullName>
    </submittedName>
</protein>
<keyword evidence="3" id="KW-0378">Hydrolase</keyword>
<dbReference type="InterPro" id="IPR001279">
    <property type="entry name" value="Metallo-B-lactamas"/>
</dbReference>
<reference evidence="7" key="1">
    <citation type="submission" date="2016-08" db="EMBL/GenBank/DDBJ databases">
        <authorList>
            <person name="Varghese N."/>
            <person name="Submissions Spin"/>
        </authorList>
    </citation>
    <scope>NUCLEOTIDE SEQUENCE [LARGE SCALE GENOMIC DNA]</scope>
    <source>
        <strain evidence="7">HAMBI 2971</strain>
    </source>
</reference>
<evidence type="ECO:0000313" key="6">
    <source>
        <dbReference type="EMBL" id="SCB46052.1"/>
    </source>
</evidence>
<sequence>MKNLPTHQTLGAYRRKIGDLVLTTLSDGYLDVSFDLLSNIAPEEIDQILEAAAVPKRARATIQSYLIQSSTKTVLIDGGAGGMNGWGGELQNSLASVGVAKSDIDLVLLTHGHPDHLGGLATENGEPVFPNAELALSEAELAFWTDDAIINATPEGFRPFFLAARKVFDAYDDRLRMLDSGKEAAAGVEAIALPGHTLGHTGFAVQSGRDKLFIWGDIVHFLDIEVARPDVTIAFDVDASMSAQTRKRTFDMLATEDPLIGGIHTGSPGYLRLRRNDGGYAVVREPWLPALD</sequence>
<dbReference type="SMART" id="SM00849">
    <property type="entry name" value="Lactamase_B"/>
    <property type="match status" value="1"/>
</dbReference>
<dbReference type="Gene3D" id="3.60.15.10">
    <property type="entry name" value="Ribonuclease Z/Hydroxyacylglutathione hydrolase-like"/>
    <property type="match status" value="1"/>
</dbReference>
<evidence type="ECO:0000313" key="7">
    <source>
        <dbReference type="Proteomes" id="UP000199435"/>
    </source>
</evidence>
<dbReference type="GO" id="GO:0046872">
    <property type="term" value="F:metal ion binding"/>
    <property type="evidence" value="ECO:0007669"/>
    <property type="project" value="UniProtKB-KW"/>
</dbReference>
<evidence type="ECO:0000256" key="1">
    <source>
        <dbReference type="ARBA" id="ARBA00007749"/>
    </source>
</evidence>
<dbReference type="Proteomes" id="UP000199435">
    <property type="component" value="Unassembled WGS sequence"/>
</dbReference>
<dbReference type="CDD" id="cd07720">
    <property type="entry name" value="OPHC2-like_MBL-fold"/>
    <property type="match status" value="1"/>
</dbReference>
<keyword evidence="2" id="KW-0479">Metal-binding</keyword>
<dbReference type="RefSeq" id="WP_092855354.1">
    <property type="nucleotide sequence ID" value="NZ_FMAH01000051.1"/>
</dbReference>
<dbReference type="STRING" id="411945.GA0061102_105126"/>
<evidence type="ECO:0000256" key="2">
    <source>
        <dbReference type="ARBA" id="ARBA00022723"/>
    </source>
</evidence>
<dbReference type="PANTHER" id="PTHR42978:SF6">
    <property type="entry name" value="QUORUM-QUENCHING LACTONASE YTNP-RELATED"/>
    <property type="match status" value="1"/>
</dbReference>
<dbReference type="Pfam" id="PF00753">
    <property type="entry name" value="Lactamase_B"/>
    <property type="match status" value="1"/>
</dbReference>
<dbReference type="InterPro" id="IPR036866">
    <property type="entry name" value="RibonucZ/Hydroxyglut_hydro"/>
</dbReference>
<comment type="similarity">
    <text evidence="1">Belongs to the metallo-beta-lactamase superfamily.</text>
</comment>
<dbReference type="GO" id="GO:0016787">
    <property type="term" value="F:hydrolase activity"/>
    <property type="evidence" value="ECO:0007669"/>
    <property type="project" value="UniProtKB-KW"/>
</dbReference>
<gene>
    <name evidence="6" type="ORF">GA0061102_105126</name>
</gene>
<dbReference type="AlphaFoldDB" id="A0A1C3X197"/>
<organism evidence="6 7">
    <name type="scientific">Rhizobium miluonense</name>
    <dbReference type="NCBI Taxonomy" id="411945"/>
    <lineage>
        <taxon>Bacteria</taxon>
        <taxon>Pseudomonadati</taxon>
        <taxon>Pseudomonadota</taxon>
        <taxon>Alphaproteobacteria</taxon>
        <taxon>Hyphomicrobiales</taxon>
        <taxon>Rhizobiaceae</taxon>
        <taxon>Rhizobium/Agrobacterium group</taxon>
        <taxon>Rhizobium</taxon>
    </lineage>
</organism>
<dbReference type="EMBL" id="FMAH01000051">
    <property type="protein sequence ID" value="SCB46052.1"/>
    <property type="molecule type" value="Genomic_DNA"/>
</dbReference>
<evidence type="ECO:0000256" key="4">
    <source>
        <dbReference type="ARBA" id="ARBA00022833"/>
    </source>
</evidence>
<dbReference type="InterPro" id="IPR051013">
    <property type="entry name" value="MBL_superfamily_lactonases"/>
</dbReference>
<name>A0A1C3X197_9HYPH</name>